<comment type="caution">
    <text evidence="9">The sequence shown here is derived from an EMBL/GenBank/DDBJ whole genome shotgun (WGS) entry which is preliminary data.</text>
</comment>
<dbReference type="Gene3D" id="1.10.287.1260">
    <property type="match status" value="1"/>
</dbReference>
<proteinExistence type="inferred from homology"/>
<reference evidence="9 10" key="1">
    <citation type="submission" date="2023-10" db="EMBL/GenBank/DDBJ databases">
        <title>Nicoliella lavandulae sp. nov. isolated from Lavandula angustifolia flowers.</title>
        <authorList>
            <person name="Alcantara C."/>
            <person name="Zuniga M."/>
            <person name="Landete J.M."/>
            <person name="Monedero V."/>
        </authorList>
    </citation>
    <scope>NUCLEOTIDE SEQUENCE [LARGE SCALE GENOMIC DNA]</scope>
    <source>
        <strain evidence="9 10">Es01</strain>
    </source>
</reference>
<evidence type="ECO:0000256" key="6">
    <source>
        <dbReference type="ARBA" id="ARBA00023136"/>
    </source>
</evidence>
<dbReference type="InterPro" id="IPR006685">
    <property type="entry name" value="MscS_channel_2nd"/>
</dbReference>
<keyword evidence="10" id="KW-1185">Reference proteome</keyword>
<evidence type="ECO:0000256" key="3">
    <source>
        <dbReference type="ARBA" id="ARBA00022475"/>
    </source>
</evidence>
<feature type="transmembrane region" description="Helical" evidence="7">
    <location>
        <begin position="32"/>
        <end position="53"/>
    </location>
</feature>
<feature type="transmembrane region" description="Helical" evidence="7">
    <location>
        <begin position="94"/>
        <end position="115"/>
    </location>
</feature>
<dbReference type="PANTHER" id="PTHR30460:SF0">
    <property type="entry name" value="MODERATE CONDUCTANCE MECHANOSENSITIVE CHANNEL YBIO"/>
    <property type="match status" value="1"/>
</dbReference>
<evidence type="ECO:0000259" key="8">
    <source>
        <dbReference type="Pfam" id="PF00924"/>
    </source>
</evidence>
<dbReference type="InterPro" id="IPR045276">
    <property type="entry name" value="YbiO_bact"/>
</dbReference>
<gene>
    <name evidence="9" type="ORF">R4146_04480</name>
</gene>
<accession>A0ABU8SKI9</accession>
<feature type="domain" description="Mechanosensitive ion channel MscS" evidence="8">
    <location>
        <begin position="134"/>
        <end position="201"/>
    </location>
</feature>
<dbReference type="InterPro" id="IPR011014">
    <property type="entry name" value="MscS_channel_TM-2"/>
</dbReference>
<keyword evidence="3" id="KW-1003">Cell membrane</keyword>
<comment type="similarity">
    <text evidence="2">Belongs to the MscS (TC 1.A.23) family.</text>
</comment>
<dbReference type="Gene3D" id="3.30.70.100">
    <property type="match status" value="1"/>
</dbReference>
<dbReference type="InterPro" id="IPR010920">
    <property type="entry name" value="LSM_dom_sf"/>
</dbReference>
<dbReference type="InterPro" id="IPR011066">
    <property type="entry name" value="MscS_channel_C_sf"/>
</dbReference>
<evidence type="ECO:0000256" key="2">
    <source>
        <dbReference type="ARBA" id="ARBA00008017"/>
    </source>
</evidence>
<keyword evidence="6 7" id="KW-0472">Membrane</keyword>
<dbReference type="EMBL" id="JAWMWH010000001">
    <property type="protein sequence ID" value="MEJ6400426.1"/>
    <property type="molecule type" value="Genomic_DNA"/>
</dbReference>
<protein>
    <submittedName>
        <fullName evidence="9">Mechanosensitive ion channel family protein</fullName>
    </submittedName>
</protein>
<dbReference type="SUPFAM" id="SSF82689">
    <property type="entry name" value="Mechanosensitive channel protein MscS (YggB), C-terminal domain"/>
    <property type="match status" value="1"/>
</dbReference>
<dbReference type="Pfam" id="PF00924">
    <property type="entry name" value="MS_channel_2nd"/>
    <property type="match status" value="1"/>
</dbReference>
<dbReference type="InterPro" id="IPR023408">
    <property type="entry name" value="MscS_beta-dom_sf"/>
</dbReference>
<dbReference type="SUPFAM" id="SSF50182">
    <property type="entry name" value="Sm-like ribonucleoproteins"/>
    <property type="match status" value="1"/>
</dbReference>
<keyword evidence="5 7" id="KW-1133">Transmembrane helix</keyword>
<dbReference type="SUPFAM" id="SSF82861">
    <property type="entry name" value="Mechanosensitive channel protein MscS (YggB), transmembrane region"/>
    <property type="match status" value="1"/>
</dbReference>
<evidence type="ECO:0000313" key="10">
    <source>
        <dbReference type="Proteomes" id="UP001370590"/>
    </source>
</evidence>
<name>A0ABU8SKI9_9LACO</name>
<feature type="transmembrane region" description="Helical" evidence="7">
    <location>
        <begin position="121"/>
        <end position="145"/>
    </location>
</feature>
<evidence type="ECO:0000256" key="7">
    <source>
        <dbReference type="SAM" id="Phobius"/>
    </source>
</evidence>
<evidence type="ECO:0000256" key="5">
    <source>
        <dbReference type="ARBA" id="ARBA00022989"/>
    </source>
</evidence>
<sequence length="300" mass="33205">MFTPDFSIAESVITKNSSFIQKYLATFKWDKILNSLTSTIFSLIIISIFFLIVSRVGKFFINKAFKQYNHKNNANNSPKRITTLHVVAKNTFQYGLVFFWVYSVLSEVGVPIGTLLASASIFSVAIGIGAQGFVTDIVTGFLILFEKQIDVGEYVTITLSNASTIEGTVTGIGLRTTELTSFNGYVNFIPNRQVAAITNRNRSETRAIIQIRVNGNTPIDKTVAIINKVNDEYVKKYPDIIAAPDVWGATNMPDGNVCIQVNIQTKNGQQLYIQHQFLGLYLDAISDAGIELPKSPLVLN</sequence>
<evidence type="ECO:0000256" key="4">
    <source>
        <dbReference type="ARBA" id="ARBA00022692"/>
    </source>
</evidence>
<evidence type="ECO:0000313" key="9">
    <source>
        <dbReference type="EMBL" id="MEJ6400426.1"/>
    </source>
</evidence>
<dbReference type="Proteomes" id="UP001370590">
    <property type="component" value="Unassembled WGS sequence"/>
</dbReference>
<organism evidence="9 10">
    <name type="scientific">Nicoliella lavandulae</name>
    <dbReference type="NCBI Taxonomy" id="3082954"/>
    <lineage>
        <taxon>Bacteria</taxon>
        <taxon>Bacillati</taxon>
        <taxon>Bacillota</taxon>
        <taxon>Bacilli</taxon>
        <taxon>Lactobacillales</taxon>
        <taxon>Lactobacillaceae</taxon>
        <taxon>Nicoliella</taxon>
    </lineage>
</organism>
<comment type="subcellular location">
    <subcellularLocation>
        <location evidence="1">Cell membrane</location>
        <topology evidence="1">Multi-pass membrane protein</topology>
    </subcellularLocation>
</comment>
<evidence type="ECO:0000256" key="1">
    <source>
        <dbReference type="ARBA" id="ARBA00004651"/>
    </source>
</evidence>
<dbReference type="PANTHER" id="PTHR30460">
    <property type="entry name" value="MODERATE CONDUCTANCE MECHANOSENSITIVE CHANNEL YBIO"/>
    <property type="match status" value="1"/>
</dbReference>
<dbReference type="RefSeq" id="WP_339960235.1">
    <property type="nucleotide sequence ID" value="NZ_JAWMWH010000001.1"/>
</dbReference>
<keyword evidence="4 7" id="KW-0812">Transmembrane</keyword>
<dbReference type="Gene3D" id="2.30.30.60">
    <property type="match status" value="1"/>
</dbReference>